<dbReference type="SUPFAM" id="SSF53335">
    <property type="entry name" value="S-adenosyl-L-methionine-dependent methyltransferases"/>
    <property type="match status" value="1"/>
</dbReference>
<dbReference type="EMBL" id="CP098502">
    <property type="protein sequence ID" value="UTI62609.1"/>
    <property type="molecule type" value="Genomic_DNA"/>
</dbReference>
<dbReference type="GO" id="GO:0008168">
    <property type="term" value="F:methyltransferase activity"/>
    <property type="evidence" value="ECO:0007669"/>
    <property type="project" value="UniProtKB-KW"/>
</dbReference>
<evidence type="ECO:0000256" key="1">
    <source>
        <dbReference type="ARBA" id="ARBA00022679"/>
    </source>
</evidence>
<feature type="domain" description="Methyltransferase type 11" evidence="2">
    <location>
        <begin position="66"/>
        <end position="163"/>
    </location>
</feature>
<evidence type="ECO:0000259" key="2">
    <source>
        <dbReference type="Pfam" id="PF08241"/>
    </source>
</evidence>
<proteinExistence type="predicted"/>
<gene>
    <name evidence="3" type="ORF">NBH00_14710</name>
</gene>
<dbReference type="Proteomes" id="UP001056035">
    <property type="component" value="Chromosome"/>
</dbReference>
<dbReference type="GO" id="GO:0032259">
    <property type="term" value="P:methylation"/>
    <property type="evidence" value="ECO:0007669"/>
    <property type="project" value="UniProtKB-KW"/>
</dbReference>
<dbReference type="PANTHER" id="PTHR44068:SF11">
    <property type="entry name" value="GERANYL DIPHOSPHATE 2-C-METHYLTRANSFERASE"/>
    <property type="match status" value="1"/>
</dbReference>
<dbReference type="Gene3D" id="3.40.50.150">
    <property type="entry name" value="Vaccinia Virus protein VP39"/>
    <property type="match status" value="1"/>
</dbReference>
<protein>
    <submittedName>
        <fullName evidence="3">Methyltransferase domain-containing protein</fullName>
    </submittedName>
</protein>
<keyword evidence="4" id="KW-1185">Reference proteome</keyword>
<sequence length="280" mass="29993">MATESPGTYVPAAHYDRVHGAWRLIMGEEFHYGSFATPHTSLPEATAALTSRMREGAVVEPGDRVLDVGCGTGHQACELAQQLGAQVLGITTSGRGVAAATALAAEREVPGARFEPRDGTDNGLPDGTFDVGWVLESSHLMRDRRALLRETLRVLRPGGRLVLCDIVRKRAIPFSEVRARRGDFATLRAAFGDAHMEPLDQYADILRSLGAAVTTCEDLTAATLPTFAAWRGNVASHREELDSLIGSVAVDQFVAACDILEAFWMDGTLGYGLLAATKTG</sequence>
<dbReference type="Pfam" id="PF08241">
    <property type="entry name" value="Methyltransf_11"/>
    <property type="match status" value="1"/>
</dbReference>
<keyword evidence="3" id="KW-0489">Methyltransferase</keyword>
<dbReference type="InterPro" id="IPR050447">
    <property type="entry name" value="Erg6_SMT_methyltransf"/>
</dbReference>
<dbReference type="InterPro" id="IPR029063">
    <property type="entry name" value="SAM-dependent_MTases_sf"/>
</dbReference>
<keyword evidence="1" id="KW-0808">Transferase</keyword>
<reference evidence="3 4" key="1">
    <citation type="submission" date="2022-06" db="EMBL/GenBank/DDBJ databases">
        <title>Paraconexibacter antarcticus.</title>
        <authorList>
            <person name="Kim C.S."/>
        </authorList>
    </citation>
    <scope>NUCLEOTIDE SEQUENCE [LARGE SCALE GENOMIC DNA]</scope>
    <source>
        <strain evidence="3 4">02-257</strain>
    </source>
</reference>
<name>A0ABY5DNW0_9ACTN</name>
<evidence type="ECO:0000313" key="3">
    <source>
        <dbReference type="EMBL" id="UTI62609.1"/>
    </source>
</evidence>
<accession>A0ABY5DNW0</accession>
<dbReference type="CDD" id="cd02440">
    <property type="entry name" value="AdoMet_MTases"/>
    <property type="match status" value="1"/>
</dbReference>
<dbReference type="InterPro" id="IPR013216">
    <property type="entry name" value="Methyltransf_11"/>
</dbReference>
<dbReference type="RefSeq" id="WP_254569346.1">
    <property type="nucleotide sequence ID" value="NZ_CP098502.1"/>
</dbReference>
<organism evidence="3 4">
    <name type="scientific">Paraconexibacter antarcticus</name>
    <dbReference type="NCBI Taxonomy" id="2949664"/>
    <lineage>
        <taxon>Bacteria</taxon>
        <taxon>Bacillati</taxon>
        <taxon>Actinomycetota</taxon>
        <taxon>Thermoleophilia</taxon>
        <taxon>Solirubrobacterales</taxon>
        <taxon>Paraconexibacteraceae</taxon>
        <taxon>Paraconexibacter</taxon>
    </lineage>
</organism>
<dbReference type="PANTHER" id="PTHR44068">
    <property type="entry name" value="ZGC:194242"/>
    <property type="match status" value="1"/>
</dbReference>
<evidence type="ECO:0000313" key="4">
    <source>
        <dbReference type="Proteomes" id="UP001056035"/>
    </source>
</evidence>